<gene>
    <name evidence="1" type="ORF">SD37_40310</name>
</gene>
<protein>
    <submittedName>
        <fullName evidence="1">Uncharacterized protein</fullName>
    </submittedName>
</protein>
<dbReference type="KEGG" id="aori:SD37_40310"/>
<sequence>MFMLQPQQLLGIAGRLLDVEVQPGSASQIASTTAIVTPGRGSGEGGHVRLYLTSALEEALSPTVVVKASTGTGESVWDVSLVASDGSTALVWIYDPVKPFNDLATGSVLSTARSMVASIQGMSSRPRIACVVDLANLMNRMRMDEEPWARTDDDRLMTKVFETFQPHVDELGRVGFDAVQVIAGVDQAESEAAEAFQRIDQVVETVTLWFRPAAGQDAP</sequence>
<organism evidence="1 2">
    <name type="scientific">Amycolatopsis orientalis</name>
    <name type="common">Nocardia orientalis</name>
    <dbReference type="NCBI Taxonomy" id="31958"/>
    <lineage>
        <taxon>Bacteria</taxon>
        <taxon>Bacillati</taxon>
        <taxon>Actinomycetota</taxon>
        <taxon>Actinomycetes</taxon>
        <taxon>Pseudonocardiales</taxon>
        <taxon>Pseudonocardiaceae</taxon>
        <taxon>Amycolatopsis</taxon>
    </lineage>
</organism>
<proteinExistence type="predicted"/>
<accession>A0A193C9U4</accession>
<evidence type="ECO:0000313" key="1">
    <source>
        <dbReference type="EMBL" id="ANN21219.1"/>
    </source>
</evidence>
<reference evidence="1 2" key="1">
    <citation type="journal article" date="2015" name="Genome Announc.">
        <title>Draft Genome Sequence of Norvancomycin-Producing Strain Amycolatopsis orientalis CPCC200066.</title>
        <authorList>
            <person name="Lei X."/>
            <person name="Yuan F."/>
            <person name="Shi Y."/>
            <person name="Li X."/>
            <person name="Wang L."/>
            <person name="Hong B."/>
        </authorList>
    </citation>
    <scope>NUCLEOTIDE SEQUENCE [LARGE SCALE GENOMIC DNA]</scope>
    <source>
        <strain evidence="1 2">B-37</strain>
    </source>
</reference>
<dbReference type="EMBL" id="CP016174">
    <property type="protein sequence ID" value="ANN21219.1"/>
    <property type="molecule type" value="Genomic_DNA"/>
</dbReference>
<name>A0A193C9U4_AMYOR</name>
<evidence type="ECO:0000313" key="2">
    <source>
        <dbReference type="Proteomes" id="UP000093695"/>
    </source>
</evidence>
<dbReference type="Proteomes" id="UP000093695">
    <property type="component" value="Chromosome"/>
</dbReference>
<dbReference type="AlphaFoldDB" id="A0A193C9U4"/>
<keyword evidence="2" id="KW-1185">Reference proteome</keyword>